<protein>
    <submittedName>
        <fullName evidence="1">Uncharacterized protein</fullName>
    </submittedName>
</protein>
<sequence length="38" mass="4439">MDDANYRMLMGHWNSMSIHAGHSHTTELIRRASIFHTI</sequence>
<name>A0A0E9WPA3_ANGAN</name>
<dbReference type="AlphaFoldDB" id="A0A0E9WPA3"/>
<evidence type="ECO:0000313" key="1">
    <source>
        <dbReference type="EMBL" id="JAH92126.1"/>
    </source>
</evidence>
<accession>A0A0E9WPA3</accession>
<organism evidence="1">
    <name type="scientific">Anguilla anguilla</name>
    <name type="common">European freshwater eel</name>
    <name type="synonym">Muraena anguilla</name>
    <dbReference type="NCBI Taxonomy" id="7936"/>
    <lineage>
        <taxon>Eukaryota</taxon>
        <taxon>Metazoa</taxon>
        <taxon>Chordata</taxon>
        <taxon>Craniata</taxon>
        <taxon>Vertebrata</taxon>
        <taxon>Euteleostomi</taxon>
        <taxon>Actinopterygii</taxon>
        <taxon>Neopterygii</taxon>
        <taxon>Teleostei</taxon>
        <taxon>Anguilliformes</taxon>
        <taxon>Anguillidae</taxon>
        <taxon>Anguilla</taxon>
    </lineage>
</organism>
<proteinExistence type="predicted"/>
<reference evidence="1" key="1">
    <citation type="submission" date="2014-11" db="EMBL/GenBank/DDBJ databases">
        <authorList>
            <person name="Amaro Gonzalez C."/>
        </authorList>
    </citation>
    <scope>NUCLEOTIDE SEQUENCE</scope>
</reference>
<dbReference type="EMBL" id="GBXM01016451">
    <property type="protein sequence ID" value="JAH92126.1"/>
    <property type="molecule type" value="Transcribed_RNA"/>
</dbReference>
<reference evidence="1" key="2">
    <citation type="journal article" date="2015" name="Fish Shellfish Immunol.">
        <title>Early steps in the European eel (Anguilla anguilla)-Vibrio vulnificus interaction in the gills: Role of the RtxA13 toxin.</title>
        <authorList>
            <person name="Callol A."/>
            <person name="Pajuelo D."/>
            <person name="Ebbesson L."/>
            <person name="Teles M."/>
            <person name="MacKenzie S."/>
            <person name="Amaro C."/>
        </authorList>
    </citation>
    <scope>NUCLEOTIDE SEQUENCE</scope>
</reference>